<name>A0ABM8W088_GIGMA</name>
<keyword evidence="2" id="KW-1185">Reference proteome</keyword>
<evidence type="ECO:0000313" key="1">
    <source>
        <dbReference type="EMBL" id="CAG8491616.1"/>
    </source>
</evidence>
<gene>
    <name evidence="1" type="ORF">GMARGA_LOCUS1746</name>
</gene>
<reference evidence="1 2" key="1">
    <citation type="submission" date="2021-06" db="EMBL/GenBank/DDBJ databases">
        <authorList>
            <person name="Kallberg Y."/>
            <person name="Tangrot J."/>
            <person name="Rosling A."/>
        </authorList>
    </citation>
    <scope>NUCLEOTIDE SEQUENCE [LARGE SCALE GENOMIC DNA]</scope>
    <source>
        <strain evidence="1 2">120-4 pot B 10/14</strain>
    </source>
</reference>
<organism evidence="1 2">
    <name type="scientific">Gigaspora margarita</name>
    <dbReference type="NCBI Taxonomy" id="4874"/>
    <lineage>
        <taxon>Eukaryota</taxon>
        <taxon>Fungi</taxon>
        <taxon>Fungi incertae sedis</taxon>
        <taxon>Mucoromycota</taxon>
        <taxon>Glomeromycotina</taxon>
        <taxon>Glomeromycetes</taxon>
        <taxon>Diversisporales</taxon>
        <taxon>Gigasporaceae</taxon>
        <taxon>Gigaspora</taxon>
    </lineage>
</organism>
<proteinExistence type="predicted"/>
<comment type="caution">
    <text evidence="1">The sequence shown here is derived from an EMBL/GenBank/DDBJ whole genome shotgun (WGS) entry which is preliminary data.</text>
</comment>
<accession>A0ABM8W088</accession>
<dbReference type="EMBL" id="CAJVQB010000484">
    <property type="protein sequence ID" value="CAG8491616.1"/>
    <property type="molecule type" value="Genomic_DNA"/>
</dbReference>
<sequence length="247" mass="28091">MAFDKIGYSVNNESNNLSYTVYPSVSSVVHGCQPIINYYDRRIALDNPGNDIISDILRSLRSIYGDIPTVVNYYDRRPGYGDYDRSPDLLSIAHSAISDQTTLVTVNYYDARSNNPDDDTLLLSNVLEFIHGLIEVNYYRCYSESDDRILLNSSLTPSLQHIDHTFIPGQRIASHTIVPGQQLVSHITVAGQQPASYINFSRQLPPMIGHKKKGHEFTIYHKCFICKHECKSLTTLKKHNMIRHNLI</sequence>
<dbReference type="Proteomes" id="UP000789901">
    <property type="component" value="Unassembled WGS sequence"/>
</dbReference>
<protein>
    <submittedName>
        <fullName evidence="1">1729_t:CDS:1</fullName>
    </submittedName>
</protein>
<evidence type="ECO:0000313" key="2">
    <source>
        <dbReference type="Proteomes" id="UP000789901"/>
    </source>
</evidence>